<dbReference type="InterPro" id="IPR050155">
    <property type="entry name" value="HAD-like_hydrolase_sf"/>
</dbReference>
<dbReference type="PANTHER" id="PTHR43434">
    <property type="entry name" value="PHOSPHOGLYCOLATE PHOSPHATASE"/>
    <property type="match status" value="1"/>
</dbReference>
<protein>
    <submittedName>
        <fullName evidence="2">HAD superfamily hydrolase (TIGR01549 family)</fullName>
    </submittedName>
</protein>
<dbReference type="InParanoid" id="A0A420XQV1"/>
<dbReference type="OrthoDB" id="9793014at2"/>
<keyword evidence="2" id="KW-0378">Hydrolase</keyword>
<feature type="region of interest" description="Disordered" evidence="1">
    <location>
        <begin position="1"/>
        <end position="20"/>
    </location>
</feature>
<sequence>MAAQDGKSGGSGAQERTDTTSRVDTAVFDIDGTLVDSNYHHVLAWYRAFRSHEVVVPAWHLHRAIGMGGDQLVAHVAGDEVEERLGDALRDLHDENYAAVRHEVVPFEPARALLQEVGRRGITVVLGSSGKPEDVDQALDLLDAREIAASWTSSADAGNSKPAPDIVEVAVRSVDGSHAVMVGDSIWDVEAAARLGVPSVCVRNGGFGVDELREAGAAEVWESLEELLDGLDRSLLGRPR</sequence>
<evidence type="ECO:0000256" key="1">
    <source>
        <dbReference type="SAM" id="MobiDB-lite"/>
    </source>
</evidence>
<evidence type="ECO:0000313" key="3">
    <source>
        <dbReference type="Proteomes" id="UP000281955"/>
    </source>
</evidence>
<dbReference type="EMBL" id="RBWV01000011">
    <property type="protein sequence ID" value="RKS75688.1"/>
    <property type="molecule type" value="Genomic_DNA"/>
</dbReference>
<evidence type="ECO:0000313" key="2">
    <source>
        <dbReference type="EMBL" id="RKS75688.1"/>
    </source>
</evidence>
<proteinExistence type="predicted"/>
<dbReference type="SFLD" id="SFLDS00003">
    <property type="entry name" value="Haloacid_Dehalogenase"/>
    <property type="match status" value="1"/>
</dbReference>
<dbReference type="SFLD" id="SFLDG01129">
    <property type="entry name" value="C1.5:_HAD__Beta-PGM__Phosphata"/>
    <property type="match status" value="1"/>
</dbReference>
<dbReference type="GO" id="GO:0005829">
    <property type="term" value="C:cytosol"/>
    <property type="evidence" value="ECO:0007669"/>
    <property type="project" value="TreeGrafter"/>
</dbReference>
<dbReference type="Pfam" id="PF00702">
    <property type="entry name" value="Hydrolase"/>
    <property type="match status" value="1"/>
</dbReference>
<keyword evidence="3" id="KW-1185">Reference proteome</keyword>
<dbReference type="PANTHER" id="PTHR43434:SF16">
    <property type="entry name" value="BLL8046 PROTEIN"/>
    <property type="match status" value="1"/>
</dbReference>
<dbReference type="FunCoup" id="A0A420XQV1">
    <property type="interactions" value="21"/>
</dbReference>
<dbReference type="GO" id="GO:0008967">
    <property type="term" value="F:phosphoglycolate phosphatase activity"/>
    <property type="evidence" value="ECO:0007669"/>
    <property type="project" value="TreeGrafter"/>
</dbReference>
<dbReference type="Proteomes" id="UP000281955">
    <property type="component" value="Unassembled WGS sequence"/>
</dbReference>
<organism evidence="2 3">
    <name type="scientific">Motilibacter peucedani</name>
    <dbReference type="NCBI Taxonomy" id="598650"/>
    <lineage>
        <taxon>Bacteria</taxon>
        <taxon>Bacillati</taxon>
        <taxon>Actinomycetota</taxon>
        <taxon>Actinomycetes</taxon>
        <taxon>Motilibacterales</taxon>
        <taxon>Motilibacteraceae</taxon>
        <taxon>Motilibacter</taxon>
    </lineage>
</organism>
<dbReference type="Gene3D" id="1.10.150.240">
    <property type="entry name" value="Putative phosphatase, domain 2"/>
    <property type="match status" value="1"/>
</dbReference>
<reference evidence="2 3" key="1">
    <citation type="submission" date="2018-10" db="EMBL/GenBank/DDBJ databases">
        <title>Genomic Encyclopedia of Archaeal and Bacterial Type Strains, Phase II (KMG-II): from individual species to whole genera.</title>
        <authorList>
            <person name="Goeker M."/>
        </authorList>
    </citation>
    <scope>NUCLEOTIDE SEQUENCE [LARGE SCALE GENOMIC DNA]</scope>
    <source>
        <strain evidence="2 3">RP-AC37</strain>
    </source>
</reference>
<dbReference type="NCBIfam" id="TIGR01549">
    <property type="entry name" value="HAD-SF-IA-v1"/>
    <property type="match status" value="1"/>
</dbReference>
<gene>
    <name evidence="2" type="ORF">CLV35_2165</name>
</gene>
<dbReference type="InterPro" id="IPR036412">
    <property type="entry name" value="HAD-like_sf"/>
</dbReference>
<dbReference type="AlphaFoldDB" id="A0A420XQV1"/>
<dbReference type="InterPro" id="IPR023214">
    <property type="entry name" value="HAD_sf"/>
</dbReference>
<dbReference type="InterPro" id="IPR023198">
    <property type="entry name" value="PGP-like_dom2"/>
</dbReference>
<dbReference type="GO" id="GO:0006281">
    <property type="term" value="P:DNA repair"/>
    <property type="evidence" value="ECO:0007669"/>
    <property type="project" value="TreeGrafter"/>
</dbReference>
<dbReference type="SUPFAM" id="SSF56784">
    <property type="entry name" value="HAD-like"/>
    <property type="match status" value="1"/>
</dbReference>
<accession>A0A420XQV1</accession>
<name>A0A420XQV1_9ACTN</name>
<dbReference type="InterPro" id="IPR006439">
    <property type="entry name" value="HAD-SF_hydro_IA"/>
</dbReference>
<dbReference type="RefSeq" id="WP_121193427.1">
    <property type="nucleotide sequence ID" value="NZ_RBWV01000011.1"/>
</dbReference>
<dbReference type="Gene3D" id="3.40.50.1000">
    <property type="entry name" value="HAD superfamily/HAD-like"/>
    <property type="match status" value="1"/>
</dbReference>
<comment type="caution">
    <text evidence="2">The sequence shown here is derived from an EMBL/GenBank/DDBJ whole genome shotgun (WGS) entry which is preliminary data.</text>
</comment>